<evidence type="ECO:0000313" key="4">
    <source>
        <dbReference type="Proteomes" id="UP000216052"/>
    </source>
</evidence>
<dbReference type="InterPro" id="IPR000668">
    <property type="entry name" value="Peptidase_C1A_C"/>
</dbReference>
<evidence type="ECO:0000259" key="2">
    <source>
        <dbReference type="Pfam" id="PF00112"/>
    </source>
</evidence>
<sequence>MKKYLAASIPAMLGFYGFPSFAESDVAGGIPYPGAVEQAEWGHAVAAVGYDDAVVIKNTRYNQETSGALLIRNSWGSAWGEAGYGWLPYAYVLNKLASDFWSLLTMEWLEADQFGI</sequence>
<name>A0ABZ3IYV1_SPOA4</name>
<accession>A0ABZ3IYV1</accession>
<proteinExistence type="predicted"/>
<feature type="signal peptide" evidence="1">
    <location>
        <begin position="1"/>
        <end position="22"/>
    </location>
</feature>
<evidence type="ECO:0000313" key="3">
    <source>
        <dbReference type="EMBL" id="XFO71009.1"/>
    </source>
</evidence>
<dbReference type="CDD" id="cd02619">
    <property type="entry name" value="Peptidase_C1"/>
    <property type="match status" value="1"/>
</dbReference>
<protein>
    <recommendedName>
        <fullName evidence="2">Peptidase C1A papain C-terminal domain-containing protein</fullName>
    </recommendedName>
</protein>
<keyword evidence="1" id="KW-0732">Signal</keyword>
<reference evidence="3" key="1">
    <citation type="submission" date="2024-05" db="EMBL/GenBank/DDBJ databases">
        <title>Isolation and characterization of Sporomusa carbonis sp. nov., a carboxydotrophic hydrogenogen in the genus of Sporomusa isolated from a charcoal burning pile.</title>
        <authorList>
            <person name="Boeer T."/>
            <person name="Rosenbaum F."/>
            <person name="Eysell L."/>
            <person name="Mueller V."/>
            <person name="Daniel R."/>
            <person name="Poehlein A."/>
        </authorList>
    </citation>
    <scope>NUCLEOTIDE SEQUENCE [LARGE SCALE GENOMIC DNA]</scope>
    <source>
        <strain evidence="3">DSM 3132</strain>
    </source>
</reference>
<gene>
    <name evidence="3" type="ORF">SPACI_010090</name>
</gene>
<dbReference type="SUPFAM" id="SSF54001">
    <property type="entry name" value="Cysteine proteinases"/>
    <property type="match status" value="1"/>
</dbReference>
<dbReference type="InterPro" id="IPR038765">
    <property type="entry name" value="Papain-like_cys_pep_sf"/>
</dbReference>
<dbReference type="Pfam" id="PF00112">
    <property type="entry name" value="Peptidase_C1"/>
    <property type="match status" value="1"/>
</dbReference>
<dbReference type="RefSeq" id="WP_211285179.1">
    <property type="nucleotide sequence ID" value="NZ_CP155571.1"/>
</dbReference>
<feature type="chain" id="PRO_5045781861" description="Peptidase C1A papain C-terminal domain-containing protein" evidence="1">
    <location>
        <begin position="23"/>
        <end position="116"/>
    </location>
</feature>
<keyword evidence="4" id="KW-1185">Reference proteome</keyword>
<dbReference type="EMBL" id="CP155571">
    <property type="protein sequence ID" value="XFO71009.1"/>
    <property type="molecule type" value="Genomic_DNA"/>
</dbReference>
<dbReference type="Proteomes" id="UP000216052">
    <property type="component" value="Chromosome"/>
</dbReference>
<evidence type="ECO:0000256" key="1">
    <source>
        <dbReference type="SAM" id="SignalP"/>
    </source>
</evidence>
<organism evidence="3 4">
    <name type="scientific">Sporomusa acidovorans (strain ATCC 49682 / DSM 3132 / Mol)</name>
    <dbReference type="NCBI Taxonomy" id="1123286"/>
    <lineage>
        <taxon>Bacteria</taxon>
        <taxon>Bacillati</taxon>
        <taxon>Bacillota</taxon>
        <taxon>Negativicutes</taxon>
        <taxon>Selenomonadales</taxon>
        <taxon>Sporomusaceae</taxon>
        <taxon>Sporomusa</taxon>
    </lineage>
</organism>
<dbReference type="Gene3D" id="3.90.70.10">
    <property type="entry name" value="Cysteine proteinases"/>
    <property type="match status" value="1"/>
</dbReference>
<feature type="domain" description="Peptidase C1A papain C-terminal" evidence="2">
    <location>
        <begin position="28"/>
        <end position="86"/>
    </location>
</feature>